<accession>A0AAP0R8G2</accession>
<dbReference type="NCBIfam" id="TIGR00756">
    <property type="entry name" value="PPR"/>
    <property type="match status" value="2"/>
</dbReference>
<keyword evidence="1" id="KW-0677">Repeat</keyword>
<comment type="caution">
    <text evidence="3">The sequence shown here is derived from an EMBL/GenBank/DDBJ whole genome shotgun (WGS) entry which is preliminary data.</text>
</comment>
<organism evidence="3 4">
    <name type="scientific">Liquidambar formosana</name>
    <name type="common">Formosan gum</name>
    <dbReference type="NCBI Taxonomy" id="63359"/>
    <lineage>
        <taxon>Eukaryota</taxon>
        <taxon>Viridiplantae</taxon>
        <taxon>Streptophyta</taxon>
        <taxon>Embryophyta</taxon>
        <taxon>Tracheophyta</taxon>
        <taxon>Spermatophyta</taxon>
        <taxon>Magnoliopsida</taxon>
        <taxon>eudicotyledons</taxon>
        <taxon>Gunneridae</taxon>
        <taxon>Pentapetalae</taxon>
        <taxon>Saxifragales</taxon>
        <taxon>Altingiaceae</taxon>
        <taxon>Liquidambar</taxon>
    </lineage>
</organism>
<dbReference type="EMBL" id="JBBPBK010000014">
    <property type="protein sequence ID" value="KAK9269881.1"/>
    <property type="molecule type" value="Genomic_DNA"/>
</dbReference>
<evidence type="ECO:0000256" key="2">
    <source>
        <dbReference type="PROSITE-ProRule" id="PRU00708"/>
    </source>
</evidence>
<dbReference type="Proteomes" id="UP001415857">
    <property type="component" value="Unassembled WGS sequence"/>
</dbReference>
<dbReference type="Pfam" id="PF13041">
    <property type="entry name" value="PPR_2"/>
    <property type="match status" value="1"/>
</dbReference>
<feature type="repeat" description="PPR" evidence="2">
    <location>
        <begin position="170"/>
        <end position="200"/>
    </location>
</feature>
<dbReference type="GO" id="GO:0009451">
    <property type="term" value="P:RNA modification"/>
    <property type="evidence" value="ECO:0007669"/>
    <property type="project" value="InterPro"/>
</dbReference>
<dbReference type="PROSITE" id="PS51375">
    <property type="entry name" value="PPR"/>
    <property type="match status" value="2"/>
</dbReference>
<sequence length="215" mass="24757">MDLNWIVAALRHCGRIQAFKRGKSLHSHLVRHGFCRNVFLANNLIAMYVDFAFLNDARRLFDETPDRNVVTWTTMVSAYTNTGRPDEAIELFTQMLESQSEIPNGFMYSAVLKACGLVGNLELGKLIHRRISRAKLEFDTVLMNTLLDMYVKCGSLIDARKVFNEINVTNLTSWNTMISGYSKEGLMEEAVDLFHRMPELPDVVSWNSIIRWFRE</sequence>
<dbReference type="InterPro" id="IPR046960">
    <property type="entry name" value="PPR_At4g14850-like_plant"/>
</dbReference>
<evidence type="ECO:0000313" key="3">
    <source>
        <dbReference type="EMBL" id="KAK9269881.1"/>
    </source>
</evidence>
<dbReference type="Gene3D" id="1.25.40.10">
    <property type="entry name" value="Tetratricopeptide repeat domain"/>
    <property type="match status" value="2"/>
</dbReference>
<dbReference type="InterPro" id="IPR002885">
    <property type="entry name" value="PPR_rpt"/>
</dbReference>
<dbReference type="FunFam" id="1.25.40.10:FF:000381">
    <property type="entry name" value="Pentatricopeptide repeat-containing protein"/>
    <property type="match status" value="1"/>
</dbReference>
<reference evidence="3 4" key="1">
    <citation type="journal article" date="2024" name="Plant J.">
        <title>Genome sequences and population genomics reveal climatic adaptation and genomic divergence between two closely related sweetgum species.</title>
        <authorList>
            <person name="Xu W.Q."/>
            <person name="Ren C.Q."/>
            <person name="Zhang X.Y."/>
            <person name="Comes H.P."/>
            <person name="Liu X.H."/>
            <person name="Li Y.G."/>
            <person name="Kettle C.J."/>
            <person name="Jalonen R."/>
            <person name="Gaisberger H."/>
            <person name="Ma Y.Z."/>
            <person name="Qiu Y.X."/>
        </authorList>
    </citation>
    <scope>NUCLEOTIDE SEQUENCE [LARGE SCALE GENOMIC DNA]</scope>
    <source>
        <strain evidence="3">Hangzhou</strain>
    </source>
</reference>
<proteinExistence type="predicted"/>
<dbReference type="SUPFAM" id="SSF48452">
    <property type="entry name" value="TPR-like"/>
    <property type="match status" value="1"/>
</dbReference>
<dbReference type="PANTHER" id="PTHR24015">
    <property type="entry name" value="OS07G0578800 PROTEIN-RELATED"/>
    <property type="match status" value="1"/>
</dbReference>
<dbReference type="AlphaFoldDB" id="A0AAP0R8G2"/>
<evidence type="ECO:0000313" key="4">
    <source>
        <dbReference type="Proteomes" id="UP001415857"/>
    </source>
</evidence>
<protein>
    <recommendedName>
        <fullName evidence="5">Pentatricopeptide repeat-containing protein</fullName>
    </recommendedName>
</protein>
<evidence type="ECO:0000256" key="1">
    <source>
        <dbReference type="ARBA" id="ARBA00022737"/>
    </source>
</evidence>
<name>A0AAP0R8G2_LIQFO</name>
<evidence type="ECO:0008006" key="5">
    <source>
        <dbReference type="Google" id="ProtNLM"/>
    </source>
</evidence>
<dbReference type="PANTHER" id="PTHR24015:SF548">
    <property type="entry name" value="OS08G0340900 PROTEIN"/>
    <property type="match status" value="1"/>
</dbReference>
<keyword evidence="4" id="KW-1185">Reference proteome</keyword>
<dbReference type="Pfam" id="PF01535">
    <property type="entry name" value="PPR"/>
    <property type="match status" value="2"/>
</dbReference>
<gene>
    <name evidence="3" type="ORF">L1049_025454</name>
</gene>
<dbReference type="GO" id="GO:0003723">
    <property type="term" value="F:RNA binding"/>
    <property type="evidence" value="ECO:0007669"/>
    <property type="project" value="InterPro"/>
</dbReference>
<dbReference type="InterPro" id="IPR011990">
    <property type="entry name" value="TPR-like_helical_dom_sf"/>
</dbReference>
<feature type="repeat" description="PPR" evidence="2">
    <location>
        <begin position="68"/>
        <end position="102"/>
    </location>
</feature>